<dbReference type="EMBL" id="JAINUF010000020">
    <property type="protein sequence ID" value="KAJ8335696.1"/>
    <property type="molecule type" value="Genomic_DNA"/>
</dbReference>
<dbReference type="Proteomes" id="UP001152622">
    <property type="component" value="Chromosome 20"/>
</dbReference>
<organism evidence="2 3">
    <name type="scientific">Synaphobranchus kaupii</name>
    <name type="common">Kaup's arrowtooth eel</name>
    <dbReference type="NCBI Taxonomy" id="118154"/>
    <lineage>
        <taxon>Eukaryota</taxon>
        <taxon>Metazoa</taxon>
        <taxon>Chordata</taxon>
        <taxon>Craniata</taxon>
        <taxon>Vertebrata</taxon>
        <taxon>Euteleostomi</taxon>
        <taxon>Actinopterygii</taxon>
        <taxon>Neopterygii</taxon>
        <taxon>Teleostei</taxon>
        <taxon>Anguilliformes</taxon>
        <taxon>Synaphobranchidae</taxon>
        <taxon>Synaphobranchus</taxon>
    </lineage>
</organism>
<comment type="caution">
    <text evidence="2">The sequence shown here is derived from an EMBL/GenBank/DDBJ whole genome shotgun (WGS) entry which is preliminary data.</text>
</comment>
<feature type="compositionally biased region" description="Polar residues" evidence="1">
    <location>
        <begin position="1"/>
        <end position="10"/>
    </location>
</feature>
<protein>
    <submittedName>
        <fullName evidence="2">Uncharacterized protein</fullName>
    </submittedName>
</protein>
<sequence length="83" mass="8536">MVPGTKSTSDPYGEHNHSSAPPGTLLVTCPQDGAPSEASVIATGENPKKAPRALAGRQRPGMGVGEPGPQGQPLRKGPRKEQL</sequence>
<evidence type="ECO:0000313" key="2">
    <source>
        <dbReference type="EMBL" id="KAJ8335696.1"/>
    </source>
</evidence>
<name>A0A9Q1EBG0_SYNKA</name>
<accession>A0A9Q1EBG0</accession>
<reference evidence="2" key="1">
    <citation type="journal article" date="2023" name="Science">
        <title>Genome structures resolve the early diversification of teleost fishes.</title>
        <authorList>
            <person name="Parey E."/>
            <person name="Louis A."/>
            <person name="Montfort J."/>
            <person name="Bouchez O."/>
            <person name="Roques C."/>
            <person name="Iampietro C."/>
            <person name="Lluch J."/>
            <person name="Castinel A."/>
            <person name="Donnadieu C."/>
            <person name="Desvignes T."/>
            <person name="Floi Bucao C."/>
            <person name="Jouanno E."/>
            <person name="Wen M."/>
            <person name="Mejri S."/>
            <person name="Dirks R."/>
            <person name="Jansen H."/>
            <person name="Henkel C."/>
            <person name="Chen W.J."/>
            <person name="Zahm M."/>
            <person name="Cabau C."/>
            <person name="Klopp C."/>
            <person name="Thompson A.W."/>
            <person name="Robinson-Rechavi M."/>
            <person name="Braasch I."/>
            <person name="Lecointre G."/>
            <person name="Bobe J."/>
            <person name="Postlethwait J.H."/>
            <person name="Berthelot C."/>
            <person name="Roest Crollius H."/>
            <person name="Guiguen Y."/>
        </authorList>
    </citation>
    <scope>NUCLEOTIDE SEQUENCE</scope>
    <source>
        <strain evidence="2">WJC10195</strain>
    </source>
</reference>
<dbReference type="AlphaFoldDB" id="A0A9Q1EBG0"/>
<feature type="region of interest" description="Disordered" evidence="1">
    <location>
        <begin position="1"/>
        <end position="83"/>
    </location>
</feature>
<proteinExistence type="predicted"/>
<evidence type="ECO:0000256" key="1">
    <source>
        <dbReference type="SAM" id="MobiDB-lite"/>
    </source>
</evidence>
<keyword evidence="3" id="KW-1185">Reference proteome</keyword>
<gene>
    <name evidence="2" type="ORF">SKAU_G00390380</name>
</gene>
<evidence type="ECO:0000313" key="3">
    <source>
        <dbReference type="Proteomes" id="UP001152622"/>
    </source>
</evidence>